<dbReference type="Proteomes" id="UP000266861">
    <property type="component" value="Unassembled WGS sequence"/>
</dbReference>
<organism evidence="1 2">
    <name type="scientific">Diversispora epigaea</name>
    <dbReference type="NCBI Taxonomy" id="1348612"/>
    <lineage>
        <taxon>Eukaryota</taxon>
        <taxon>Fungi</taxon>
        <taxon>Fungi incertae sedis</taxon>
        <taxon>Mucoromycota</taxon>
        <taxon>Glomeromycotina</taxon>
        <taxon>Glomeromycetes</taxon>
        <taxon>Diversisporales</taxon>
        <taxon>Diversisporaceae</taxon>
        <taxon>Diversispora</taxon>
    </lineage>
</organism>
<comment type="caution">
    <text evidence="1">The sequence shown here is derived from an EMBL/GenBank/DDBJ whole genome shotgun (WGS) entry which is preliminary data.</text>
</comment>
<dbReference type="OrthoDB" id="2356848at2759"/>
<reference evidence="1 2" key="1">
    <citation type="submission" date="2018-08" db="EMBL/GenBank/DDBJ databases">
        <title>Genome and evolution of the arbuscular mycorrhizal fungus Diversispora epigaea (formerly Glomus versiforme) and its bacterial endosymbionts.</title>
        <authorList>
            <person name="Sun X."/>
            <person name="Fei Z."/>
            <person name="Harrison M."/>
        </authorList>
    </citation>
    <scope>NUCLEOTIDE SEQUENCE [LARGE SCALE GENOMIC DNA]</scope>
    <source>
        <strain evidence="1 2">IT104</strain>
    </source>
</reference>
<accession>A0A397HEF1</accession>
<proteinExistence type="predicted"/>
<protein>
    <submittedName>
        <fullName evidence="1">Uncharacterized protein</fullName>
    </submittedName>
</protein>
<evidence type="ECO:0000313" key="1">
    <source>
        <dbReference type="EMBL" id="RHZ61199.1"/>
    </source>
</evidence>
<dbReference type="EMBL" id="PQFF01000319">
    <property type="protein sequence ID" value="RHZ61199.1"/>
    <property type="molecule type" value="Genomic_DNA"/>
</dbReference>
<sequence length="128" mass="15429">MEPVKLNETLSKWRDRILSRLTYFKKNDLLPSESTKHLFHARRLIQLSNGTLYAPENKFAICHLCDQFVYIGEAKYIKGYTHKEIEKHWVTNCTTHIHISFEEFEKVKQKPKSQHLFNDKYVLHYYKL</sequence>
<dbReference type="AlphaFoldDB" id="A0A397HEF1"/>
<gene>
    <name evidence="1" type="ORF">Glove_349g27</name>
</gene>
<evidence type="ECO:0000313" key="2">
    <source>
        <dbReference type="Proteomes" id="UP000266861"/>
    </source>
</evidence>
<keyword evidence="2" id="KW-1185">Reference proteome</keyword>
<name>A0A397HEF1_9GLOM</name>